<evidence type="ECO:0000256" key="6">
    <source>
        <dbReference type="SAM" id="MobiDB-lite"/>
    </source>
</evidence>
<evidence type="ECO:0000256" key="4">
    <source>
        <dbReference type="ARBA" id="ARBA00023239"/>
    </source>
</evidence>
<dbReference type="CDD" id="cd00913">
    <property type="entry name" value="PCD_DCoH_subfamily_a"/>
    <property type="match status" value="1"/>
</dbReference>
<evidence type="ECO:0000256" key="3">
    <source>
        <dbReference type="ARBA" id="ARBA00013252"/>
    </source>
</evidence>
<organism evidence="7 8">
    <name type="scientific">Coccomyxa subellipsoidea</name>
    <dbReference type="NCBI Taxonomy" id="248742"/>
    <lineage>
        <taxon>Eukaryota</taxon>
        <taxon>Viridiplantae</taxon>
        <taxon>Chlorophyta</taxon>
        <taxon>core chlorophytes</taxon>
        <taxon>Trebouxiophyceae</taxon>
        <taxon>Trebouxiophyceae incertae sedis</taxon>
        <taxon>Coccomyxaceae</taxon>
        <taxon>Coccomyxa</taxon>
    </lineage>
</organism>
<sequence>MWQGRSLAGEDFGARDPTEGEISSNFGAKVLGNADTSHIIRGPPGLENLVGLANRRCKACEGGDVKAMDEPTAYTLRNQVPGWQVKKDANGALSLQQEWKVRNFQAGLELFKRIGEIAEAEGHHPDLHLEGFNRVTADLSTHSVGGLTENDFIMAAKINKLNVSDLTPKPKARFWA</sequence>
<dbReference type="EMBL" id="JALJOT010000008">
    <property type="protein sequence ID" value="KAK9908422.1"/>
    <property type="molecule type" value="Genomic_DNA"/>
</dbReference>
<proteinExistence type="inferred from homology"/>
<evidence type="ECO:0000313" key="8">
    <source>
        <dbReference type="Proteomes" id="UP001491310"/>
    </source>
</evidence>
<reference evidence="7 8" key="1">
    <citation type="journal article" date="2024" name="Nat. Commun.">
        <title>Phylogenomics reveals the evolutionary origins of lichenization in chlorophyte algae.</title>
        <authorList>
            <person name="Puginier C."/>
            <person name="Libourel C."/>
            <person name="Otte J."/>
            <person name="Skaloud P."/>
            <person name="Haon M."/>
            <person name="Grisel S."/>
            <person name="Petersen M."/>
            <person name="Berrin J.G."/>
            <person name="Delaux P.M."/>
            <person name="Dal Grande F."/>
            <person name="Keller J."/>
        </authorList>
    </citation>
    <scope>NUCLEOTIDE SEQUENCE [LARGE SCALE GENOMIC DNA]</scope>
    <source>
        <strain evidence="7 8">SAG 216-7</strain>
    </source>
</reference>
<name>A0ABR2YN01_9CHLO</name>
<feature type="region of interest" description="Disordered" evidence="6">
    <location>
        <begin position="1"/>
        <end position="20"/>
    </location>
</feature>
<comment type="catalytic activity">
    <reaction evidence="1">
        <text>(4aS,6R)-4a-hydroxy-L-erythro-5,6,7,8-tetrahydrobiopterin = (6R)-L-erythro-6,7-dihydrobiopterin + H2O</text>
        <dbReference type="Rhea" id="RHEA:11920"/>
        <dbReference type="ChEBI" id="CHEBI:15377"/>
        <dbReference type="ChEBI" id="CHEBI:15642"/>
        <dbReference type="ChEBI" id="CHEBI:43120"/>
        <dbReference type="EC" id="4.2.1.96"/>
    </reaction>
</comment>
<dbReference type="Proteomes" id="UP001491310">
    <property type="component" value="Unassembled WGS sequence"/>
</dbReference>
<dbReference type="InterPro" id="IPR001533">
    <property type="entry name" value="Pterin_deHydtase"/>
</dbReference>
<dbReference type="SUPFAM" id="SSF55248">
    <property type="entry name" value="PCD-like"/>
    <property type="match status" value="1"/>
</dbReference>
<evidence type="ECO:0000256" key="5">
    <source>
        <dbReference type="ARBA" id="ARBA00030497"/>
    </source>
</evidence>
<dbReference type="PANTHER" id="PTHR12599:SF0">
    <property type="entry name" value="PTERIN-4-ALPHA-CARBINOLAMINE DEHYDRATASE"/>
    <property type="match status" value="1"/>
</dbReference>
<protein>
    <recommendedName>
        <fullName evidence="3">4a-hydroxytetrahydrobiopterin dehydratase</fullName>
        <ecNumber evidence="3">4.2.1.96</ecNumber>
    </recommendedName>
    <alternativeName>
        <fullName evidence="5">4-alpha-hydroxy-tetrahydropterin dehydratase</fullName>
    </alternativeName>
</protein>
<dbReference type="Pfam" id="PF01329">
    <property type="entry name" value="Pterin_4a"/>
    <property type="match status" value="1"/>
</dbReference>
<gene>
    <name evidence="7" type="ORF">WJX75_007648</name>
</gene>
<evidence type="ECO:0000256" key="2">
    <source>
        <dbReference type="ARBA" id="ARBA00006472"/>
    </source>
</evidence>
<comment type="caution">
    <text evidence="7">The sequence shown here is derived from an EMBL/GenBank/DDBJ whole genome shotgun (WGS) entry which is preliminary data.</text>
</comment>
<evidence type="ECO:0000313" key="7">
    <source>
        <dbReference type="EMBL" id="KAK9908422.1"/>
    </source>
</evidence>
<accession>A0ABR2YN01</accession>
<dbReference type="Gene3D" id="3.30.1360.20">
    <property type="entry name" value="Transcriptional coactivator/pterin dehydratase"/>
    <property type="match status" value="1"/>
</dbReference>
<dbReference type="EC" id="4.2.1.96" evidence="3"/>
<keyword evidence="8" id="KW-1185">Reference proteome</keyword>
<keyword evidence="4" id="KW-0456">Lyase</keyword>
<comment type="similarity">
    <text evidence="2">Belongs to the pterin-4-alpha-carbinolamine dehydratase family.</text>
</comment>
<dbReference type="InterPro" id="IPR036428">
    <property type="entry name" value="PCD_sf"/>
</dbReference>
<dbReference type="PANTHER" id="PTHR12599">
    <property type="entry name" value="PTERIN-4-ALPHA-CARBINOLAMINE DEHYDRATASE"/>
    <property type="match status" value="1"/>
</dbReference>
<evidence type="ECO:0000256" key="1">
    <source>
        <dbReference type="ARBA" id="ARBA00001554"/>
    </source>
</evidence>